<dbReference type="InterPro" id="IPR010998">
    <property type="entry name" value="Integrase_recombinase_N"/>
</dbReference>
<dbReference type="Gene3D" id="1.10.443.10">
    <property type="entry name" value="Intergrase catalytic core"/>
    <property type="match status" value="1"/>
</dbReference>
<keyword evidence="4" id="KW-0233">DNA recombination</keyword>
<feature type="region of interest" description="Disordered" evidence="5">
    <location>
        <begin position="32"/>
        <end position="52"/>
    </location>
</feature>
<evidence type="ECO:0000256" key="5">
    <source>
        <dbReference type="SAM" id="MobiDB-lite"/>
    </source>
</evidence>
<dbReference type="InterPro" id="IPR004107">
    <property type="entry name" value="Integrase_SAM-like_N"/>
</dbReference>
<organism evidence="7 8">
    <name type="scientific">Psychrobacillus faecigallinarum</name>
    <dbReference type="NCBI Taxonomy" id="2762235"/>
    <lineage>
        <taxon>Bacteria</taxon>
        <taxon>Bacillati</taxon>
        <taxon>Bacillota</taxon>
        <taxon>Bacilli</taxon>
        <taxon>Bacillales</taxon>
        <taxon>Bacillaceae</taxon>
        <taxon>Psychrobacillus</taxon>
    </lineage>
</organism>
<dbReference type="Pfam" id="PF14657">
    <property type="entry name" value="Arm-DNA-bind_4"/>
    <property type="match status" value="1"/>
</dbReference>
<dbReference type="InterPro" id="IPR050090">
    <property type="entry name" value="Tyrosine_recombinase_XerCD"/>
</dbReference>
<dbReference type="Gene3D" id="1.10.150.130">
    <property type="match status" value="1"/>
</dbReference>
<dbReference type="Proteomes" id="UP000640786">
    <property type="component" value="Unassembled WGS sequence"/>
</dbReference>
<dbReference type="InterPro" id="IPR002104">
    <property type="entry name" value="Integrase_catalytic"/>
</dbReference>
<evidence type="ECO:0000313" key="8">
    <source>
        <dbReference type="Proteomes" id="UP000640786"/>
    </source>
</evidence>
<dbReference type="InterPro" id="IPR028259">
    <property type="entry name" value="AP2-like_int_N"/>
</dbReference>
<protein>
    <submittedName>
        <fullName evidence="7">Site-specific integrase</fullName>
    </submittedName>
</protein>
<evidence type="ECO:0000256" key="2">
    <source>
        <dbReference type="ARBA" id="ARBA00022908"/>
    </source>
</evidence>
<comment type="similarity">
    <text evidence="1">Belongs to the 'phage' integrase family.</text>
</comment>
<dbReference type="EMBL" id="JACSQO010000017">
    <property type="protein sequence ID" value="MBD7946332.1"/>
    <property type="molecule type" value="Genomic_DNA"/>
</dbReference>
<dbReference type="SUPFAM" id="SSF56349">
    <property type="entry name" value="DNA breaking-rejoining enzymes"/>
    <property type="match status" value="1"/>
</dbReference>
<reference evidence="7 8" key="1">
    <citation type="submission" date="2020-08" db="EMBL/GenBank/DDBJ databases">
        <title>A Genomic Blueprint of the Chicken Gut Microbiome.</title>
        <authorList>
            <person name="Gilroy R."/>
            <person name="Ravi A."/>
            <person name="Getino M."/>
            <person name="Pursley I."/>
            <person name="Horton D.L."/>
            <person name="Alikhan N.-F."/>
            <person name="Baker D."/>
            <person name="Gharbi K."/>
            <person name="Hall N."/>
            <person name="Watson M."/>
            <person name="Adriaenssens E.M."/>
            <person name="Foster-Nyarko E."/>
            <person name="Jarju S."/>
            <person name="Secka A."/>
            <person name="Antonio M."/>
            <person name="Oren A."/>
            <person name="Chaudhuri R."/>
            <person name="La Ragione R.M."/>
            <person name="Hildebrand F."/>
            <person name="Pallen M.J."/>
        </authorList>
    </citation>
    <scope>NUCLEOTIDE SEQUENCE [LARGE SCALE GENOMIC DNA]</scope>
    <source>
        <strain evidence="7 8">Sa2BUA9</strain>
    </source>
</reference>
<dbReference type="PROSITE" id="PS51898">
    <property type="entry name" value="TYR_RECOMBINASE"/>
    <property type="match status" value="1"/>
</dbReference>
<feature type="domain" description="Tyr recombinase" evidence="6">
    <location>
        <begin position="170"/>
        <end position="371"/>
    </location>
</feature>
<dbReference type="InterPro" id="IPR013762">
    <property type="entry name" value="Integrase-like_cat_sf"/>
</dbReference>
<dbReference type="Pfam" id="PF14659">
    <property type="entry name" value="Phage_int_SAM_3"/>
    <property type="match status" value="1"/>
</dbReference>
<dbReference type="PANTHER" id="PTHR30349:SF64">
    <property type="entry name" value="PROPHAGE INTEGRASE INTD-RELATED"/>
    <property type="match status" value="1"/>
</dbReference>
<dbReference type="CDD" id="cd01189">
    <property type="entry name" value="INT_ICEBs1_C_like"/>
    <property type="match status" value="1"/>
</dbReference>
<keyword evidence="8" id="KW-1185">Reference proteome</keyword>
<comment type="caution">
    <text evidence="7">The sequence shown here is derived from an EMBL/GenBank/DDBJ whole genome shotgun (WGS) entry which is preliminary data.</text>
</comment>
<keyword evidence="2" id="KW-0229">DNA integration</keyword>
<dbReference type="InterPro" id="IPR011010">
    <property type="entry name" value="DNA_brk_join_enz"/>
</dbReference>
<evidence type="ECO:0000259" key="6">
    <source>
        <dbReference type="PROSITE" id="PS51898"/>
    </source>
</evidence>
<evidence type="ECO:0000256" key="3">
    <source>
        <dbReference type="ARBA" id="ARBA00023125"/>
    </source>
</evidence>
<sequence length="386" mass="44866">MNANITYRKHDNKWEYRIRYIDPISNKLKEKSKRGFRTKPEAKREAEKVQGKIQEGYDQSDITLSAYLDLWMKDYKEGNISKNYHSSLTNSIENHLKPYFKSISLKSISPETNQKFINHLFREKKLARNTVLKIHNAIYNCMKQAKKNKRISDNPCEDVVIPGQREQENESLKFIDSDNIPELLNHAYKYGYIYWIFFKVLIETGMRKGEAAALQWTDINLKEKTITINKSLDFQPGNDGDIFGDTKNRKNRVIDIADTTVNALKTHLNLQNQNKLLLNDIYHHDLNLVFCRKDGTPLPKTSLFNAFGRILKRAGLNSYPIHSLRHTYVVILLEAGADIKYIQKQLGHGSQQITSDVYAHLSKKMNKKNTEQVNERLNDVFKGISK</sequence>
<accession>A0ABR8RFE1</accession>
<gene>
    <name evidence="7" type="ORF">H9650_19715</name>
</gene>
<dbReference type="Pfam" id="PF00589">
    <property type="entry name" value="Phage_integrase"/>
    <property type="match status" value="1"/>
</dbReference>
<keyword evidence="3" id="KW-0238">DNA-binding</keyword>
<name>A0ABR8RFE1_9BACI</name>
<evidence type="ECO:0000256" key="4">
    <source>
        <dbReference type="ARBA" id="ARBA00023172"/>
    </source>
</evidence>
<proteinExistence type="inferred from homology"/>
<evidence type="ECO:0000313" key="7">
    <source>
        <dbReference type="EMBL" id="MBD7946332.1"/>
    </source>
</evidence>
<feature type="compositionally biased region" description="Basic and acidic residues" evidence="5">
    <location>
        <begin position="38"/>
        <end position="50"/>
    </location>
</feature>
<dbReference type="PANTHER" id="PTHR30349">
    <property type="entry name" value="PHAGE INTEGRASE-RELATED"/>
    <property type="match status" value="1"/>
</dbReference>
<evidence type="ECO:0000256" key="1">
    <source>
        <dbReference type="ARBA" id="ARBA00008857"/>
    </source>
</evidence>